<evidence type="ECO:0000256" key="2">
    <source>
        <dbReference type="SAM" id="Phobius"/>
    </source>
</evidence>
<comment type="caution">
    <text evidence="3">The sequence shown here is derived from an EMBL/GenBank/DDBJ whole genome shotgun (WGS) entry which is preliminary data.</text>
</comment>
<dbReference type="OrthoDB" id="657403at2"/>
<keyword evidence="2" id="KW-0472">Membrane</keyword>
<proteinExistence type="predicted"/>
<dbReference type="EMBL" id="SZQL01000015">
    <property type="protein sequence ID" value="TKK66287.1"/>
    <property type="molecule type" value="Genomic_DNA"/>
</dbReference>
<sequence>MKKNSSIQLKAVFLLTVFALNMVVGFACAIGIDMGFNSHHHQDDESIQTTEHVHADGSKHLHHNQPVSHHHDEANNQTSKDDNNCCKDKVTKLAQLDKSVPQAYSGIHPVFFTALVSTFYNIEILPSTGITNDIKQFVRSYHPPIPDIRIAIQSFQI</sequence>
<evidence type="ECO:0000256" key="1">
    <source>
        <dbReference type="SAM" id="MobiDB-lite"/>
    </source>
</evidence>
<gene>
    <name evidence="3" type="ORF">FC093_17020</name>
</gene>
<evidence type="ECO:0000313" key="3">
    <source>
        <dbReference type="EMBL" id="TKK66287.1"/>
    </source>
</evidence>
<keyword evidence="4" id="KW-1185">Reference proteome</keyword>
<dbReference type="Proteomes" id="UP000305848">
    <property type="component" value="Unassembled WGS sequence"/>
</dbReference>
<keyword evidence="2" id="KW-1133">Transmembrane helix</keyword>
<reference evidence="3 4" key="1">
    <citation type="submission" date="2019-05" db="EMBL/GenBank/DDBJ databases">
        <title>Panacibacter sp. strain 17mud1-8 Genome sequencing and assembly.</title>
        <authorList>
            <person name="Chhetri G."/>
        </authorList>
    </citation>
    <scope>NUCLEOTIDE SEQUENCE [LARGE SCALE GENOMIC DNA]</scope>
    <source>
        <strain evidence="3 4">17mud1-8</strain>
    </source>
</reference>
<feature type="compositionally biased region" description="Basic and acidic residues" evidence="1">
    <location>
        <begin position="69"/>
        <end position="83"/>
    </location>
</feature>
<keyword evidence="2" id="KW-0812">Transmembrane</keyword>
<name>A0A4U3KYT4_9BACT</name>
<dbReference type="PROSITE" id="PS51257">
    <property type="entry name" value="PROKAR_LIPOPROTEIN"/>
    <property type="match status" value="1"/>
</dbReference>
<evidence type="ECO:0000313" key="4">
    <source>
        <dbReference type="Proteomes" id="UP000305848"/>
    </source>
</evidence>
<accession>A0A4U3KYT4</accession>
<dbReference type="RefSeq" id="WP_137263019.1">
    <property type="nucleotide sequence ID" value="NZ_SZQL01000015.1"/>
</dbReference>
<organism evidence="3 4">
    <name type="scientific">Ilyomonas limi</name>
    <dbReference type="NCBI Taxonomy" id="2575867"/>
    <lineage>
        <taxon>Bacteria</taxon>
        <taxon>Pseudomonadati</taxon>
        <taxon>Bacteroidota</taxon>
        <taxon>Chitinophagia</taxon>
        <taxon>Chitinophagales</taxon>
        <taxon>Chitinophagaceae</taxon>
        <taxon>Ilyomonas</taxon>
    </lineage>
</organism>
<protein>
    <submittedName>
        <fullName evidence="3">Uncharacterized protein</fullName>
    </submittedName>
</protein>
<feature type="region of interest" description="Disordered" evidence="1">
    <location>
        <begin position="43"/>
        <end position="83"/>
    </location>
</feature>
<feature type="transmembrane region" description="Helical" evidence="2">
    <location>
        <begin position="12"/>
        <end position="32"/>
    </location>
</feature>
<dbReference type="AlphaFoldDB" id="A0A4U3KYT4"/>